<evidence type="ECO:0000259" key="2">
    <source>
        <dbReference type="Pfam" id="PF00135"/>
    </source>
</evidence>
<dbReference type="STRING" id="50990.A0A4Y7QGB4"/>
<sequence length="543" mass="57590">MLRLQLILCSTVLFALVAHSAQTVKLDAGTFTGTTNGTVSKFLGIPFGKSTAPPGRFSRPRLVDPYTGVHNATAFGPSCPQQDVTSGLVLPTTFPQATVDALVAFVSQIVITGPTSEDCLTINVFAPAGVNSNSKLPVVAWVFGGGFQVGGTVNYDGSAIVSRSIALNQPIIFVSMNYRLAAWGFIGGAEVNKAGLANLGLRDQRLALQWIQKYISAFGGDPTKVTMWGESAGSIAVSLQLLTNGGNSGGLYRGAFLESGSPYPVGNATAAQPSYDNLVADTGCARASDTLKCLANLPLANLTAAVNLSPNFFQTQVLAWSPRVDGDFLPDTPYKLITAGQVAQVHIVSGDCDDEGTSFSLGFSNITTEAGFEAFMSANEFPAASSAAIKNVAALYPANPAAGSPFDTGSANALWNQFKRISALQGDYAFQSTRRFLLNNVASRQKVFSYLTKRNKSVPFLGSSHGSDLPLFFVAGELQDYLIQFVTELDPNHQSTLPNWPQYTVTNPALLTLWDGPPRVNITQDTFRAAAINEVTALVSQKI</sequence>
<dbReference type="InterPro" id="IPR050309">
    <property type="entry name" value="Type-B_Carboxylest/Lipase"/>
</dbReference>
<dbReference type="OrthoDB" id="408631at2759"/>
<keyword evidence="4" id="KW-1185">Reference proteome</keyword>
<reference evidence="3 4" key="1">
    <citation type="submission" date="2018-06" db="EMBL/GenBank/DDBJ databases">
        <title>A transcriptomic atlas of mushroom development highlights an independent origin of complex multicellularity.</title>
        <authorList>
            <consortium name="DOE Joint Genome Institute"/>
            <person name="Krizsan K."/>
            <person name="Almasi E."/>
            <person name="Merenyi Z."/>
            <person name="Sahu N."/>
            <person name="Viragh M."/>
            <person name="Koszo T."/>
            <person name="Mondo S."/>
            <person name="Kiss B."/>
            <person name="Balint B."/>
            <person name="Kues U."/>
            <person name="Barry K."/>
            <person name="Hegedus J.C."/>
            <person name="Henrissat B."/>
            <person name="Johnson J."/>
            <person name="Lipzen A."/>
            <person name="Ohm R."/>
            <person name="Nagy I."/>
            <person name="Pangilinan J."/>
            <person name="Yan J."/>
            <person name="Xiong Y."/>
            <person name="Grigoriev I.V."/>
            <person name="Hibbett D.S."/>
            <person name="Nagy L.G."/>
        </authorList>
    </citation>
    <scope>NUCLEOTIDE SEQUENCE [LARGE SCALE GENOMIC DNA]</scope>
    <source>
        <strain evidence="3 4">SZMC22713</strain>
    </source>
</reference>
<evidence type="ECO:0000313" key="3">
    <source>
        <dbReference type="EMBL" id="TDL26386.1"/>
    </source>
</evidence>
<dbReference type="InterPro" id="IPR019819">
    <property type="entry name" value="Carboxylesterase_B_CS"/>
</dbReference>
<dbReference type="InterPro" id="IPR002018">
    <property type="entry name" value="CarbesteraseB"/>
</dbReference>
<dbReference type="PROSITE" id="PS00941">
    <property type="entry name" value="CARBOXYLESTERASE_B_2"/>
    <property type="match status" value="1"/>
</dbReference>
<feature type="domain" description="Carboxylesterase type B" evidence="2">
    <location>
        <begin position="22"/>
        <end position="514"/>
    </location>
</feature>
<evidence type="ECO:0000313" key="4">
    <source>
        <dbReference type="Proteomes" id="UP000294933"/>
    </source>
</evidence>
<dbReference type="EMBL" id="ML170161">
    <property type="protein sequence ID" value="TDL26386.1"/>
    <property type="molecule type" value="Genomic_DNA"/>
</dbReference>
<dbReference type="SUPFAM" id="SSF53474">
    <property type="entry name" value="alpha/beta-Hydrolases"/>
    <property type="match status" value="1"/>
</dbReference>
<dbReference type="PANTHER" id="PTHR11559">
    <property type="entry name" value="CARBOXYLESTERASE"/>
    <property type="match status" value="1"/>
</dbReference>
<name>A0A4Y7QGB4_9AGAM</name>
<feature type="chain" id="PRO_5021354830" evidence="1">
    <location>
        <begin position="21"/>
        <end position="543"/>
    </location>
</feature>
<gene>
    <name evidence="3" type="ORF">BD410DRAFT_783432</name>
</gene>
<dbReference type="AlphaFoldDB" id="A0A4Y7QGB4"/>
<dbReference type="InterPro" id="IPR029058">
    <property type="entry name" value="AB_hydrolase_fold"/>
</dbReference>
<dbReference type="Gene3D" id="3.40.50.1820">
    <property type="entry name" value="alpha/beta hydrolase"/>
    <property type="match status" value="1"/>
</dbReference>
<protein>
    <submittedName>
        <fullName evidence="3">Carotenoid ester lipase</fullName>
    </submittedName>
</protein>
<feature type="signal peptide" evidence="1">
    <location>
        <begin position="1"/>
        <end position="20"/>
    </location>
</feature>
<accession>A0A4Y7QGB4</accession>
<dbReference type="VEuPathDB" id="FungiDB:BD410DRAFT_783432"/>
<keyword evidence="1" id="KW-0732">Signal</keyword>
<dbReference type="Pfam" id="PF00135">
    <property type="entry name" value="COesterase"/>
    <property type="match status" value="1"/>
</dbReference>
<organism evidence="3 4">
    <name type="scientific">Rickenella mellea</name>
    <dbReference type="NCBI Taxonomy" id="50990"/>
    <lineage>
        <taxon>Eukaryota</taxon>
        <taxon>Fungi</taxon>
        <taxon>Dikarya</taxon>
        <taxon>Basidiomycota</taxon>
        <taxon>Agaricomycotina</taxon>
        <taxon>Agaricomycetes</taxon>
        <taxon>Hymenochaetales</taxon>
        <taxon>Rickenellaceae</taxon>
        <taxon>Rickenella</taxon>
    </lineage>
</organism>
<dbReference type="Proteomes" id="UP000294933">
    <property type="component" value="Unassembled WGS sequence"/>
</dbReference>
<proteinExistence type="predicted"/>
<evidence type="ECO:0000256" key="1">
    <source>
        <dbReference type="SAM" id="SignalP"/>
    </source>
</evidence>